<evidence type="ECO:0000259" key="4">
    <source>
        <dbReference type="Pfam" id="PF02892"/>
    </source>
</evidence>
<dbReference type="AlphaFoldDB" id="A0A6P7SFE3"/>
<gene>
    <name evidence="6" type="primary">LOC115212186</name>
</gene>
<keyword evidence="5" id="KW-1185">Reference proteome</keyword>
<evidence type="ECO:0000256" key="3">
    <source>
        <dbReference type="ARBA" id="ARBA00022833"/>
    </source>
</evidence>
<evidence type="ECO:0000256" key="1">
    <source>
        <dbReference type="ARBA" id="ARBA00022723"/>
    </source>
</evidence>
<sequence length="127" mass="14204">MTPVVTPIIPNASKKIRYDESYLNIGLTVINSGGEEKPQCVFCSEVLATTSLTPSRLKRHLETKHPSSTHKDADFFKCKAERLIGSRLDDMGMFSQDITTGLKASYEVLRKITAAKKFFATQKFFAI</sequence>
<dbReference type="InterPro" id="IPR003656">
    <property type="entry name" value="Znf_BED"/>
</dbReference>
<dbReference type="PANTHER" id="PTHR45913">
    <property type="entry name" value="EPM2A-INTERACTING PROTEIN 1"/>
    <property type="match status" value="1"/>
</dbReference>
<evidence type="ECO:0000313" key="6">
    <source>
        <dbReference type="RefSeq" id="XP_029636885.1"/>
    </source>
</evidence>
<reference evidence="6" key="1">
    <citation type="submission" date="2025-08" db="UniProtKB">
        <authorList>
            <consortium name="RefSeq"/>
        </authorList>
    </citation>
    <scope>IDENTIFICATION</scope>
</reference>
<organism evidence="5 6">
    <name type="scientific">Octopus sinensis</name>
    <name type="common">East Asian common octopus</name>
    <dbReference type="NCBI Taxonomy" id="2607531"/>
    <lineage>
        <taxon>Eukaryota</taxon>
        <taxon>Metazoa</taxon>
        <taxon>Spiralia</taxon>
        <taxon>Lophotrochozoa</taxon>
        <taxon>Mollusca</taxon>
        <taxon>Cephalopoda</taxon>
        <taxon>Coleoidea</taxon>
        <taxon>Octopodiformes</taxon>
        <taxon>Octopoda</taxon>
        <taxon>Incirrata</taxon>
        <taxon>Octopodidae</taxon>
        <taxon>Octopus</taxon>
    </lineage>
</organism>
<feature type="domain" description="BED-type" evidence="4">
    <location>
        <begin position="37"/>
        <end position="66"/>
    </location>
</feature>
<name>A0A6P7SFE3_9MOLL</name>
<dbReference type="KEGG" id="osn:115212186"/>
<accession>A0A6P7SFE3</accession>
<dbReference type="GO" id="GO:0003677">
    <property type="term" value="F:DNA binding"/>
    <property type="evidence" value="ECO:0007669"/>
    <property type="project" value="InterPro"/>
</dbReference>
<keyword evidence="3" id="KW-0862">Zinc</keyword>
<keyword evidence="1" id="KW-0479">Metal-binding</keyword>
<evidence type="ECO:0000256" key="2">
    <source>
        <dbReference type="ARBA" id="ARBA00022771"/>
    </source>
</evidence>
<dbReference type="Proteomes" id="UP000515154">
    <property type="component" value="Linkage group LG5"/>
</dbReference>
<evidence type="ECO:0000313" key="5">
    <source>
        <dbReference type="Proteomes" id="UP000515154"/>
    </source>
</evidence>
<protein>
    <submittedName>
        <fullName evidence="6">Zinc finger BED domain-containing protein 5-like</fullName>
    </submittedName>
</protein>
<proteinExistence type="predicted"/>
<dbReference type="GO" id="GO:0008270">
    <property type="term" value="F:zinc ion binding"/>
    <property type="evidence" value="ECO:0007669"/>
    <property type="project" value="UniProtKB-KW"/>
</dbReference>
<dbReference type="PANTHER" id="PTHR45913:SF19">
    <property type="entry name" value="LOW QUALITY PROTEIN: ZINC FINGER BED DOMAIN-CONTAINING PROTEIN 5-LIKE"/>
    <property type="match status" value="1"/>
</dbReference>
<keyword evidence="2" id="KW-0863">Zinc-finger</keyword>
<dbReference type="RefSeq" id="XP_029636885.1">
    <property type="nucleotide sequence ID" value="XM_029781025.1"/>
</dbReference>
<dbReference type="Pfam" id="PF02892">
    <property type="entry name" value="zf-BED"/>
    <property type="match status" value="1"/>
</dbReference>